<dbReference type="PANTHER" id="PTHR46268">
    <property type="entry name" value="STRESS RESPONSE PROTEIN NHAX"/>
    <property type="match status" value="1"/>
</dbReference>
<organism evidence="3 4">
    <name type="scientific">Halalkaliarchaeum desulfuricum</name>
    <dbReference type="NCBI Taxonomy" id="2055893"/>
    <lineage>
        <taxon>Archaea</taxon>
        <taxon>Methanobacteriati</taxon>
        <taxon>Methanobacteriota</taxon>
        <taxon>Stenosarchaea group</taxon>
        <taxon>Halobacteria</taxon>
        <taxon>Halobacteriales</taxon>
        <taxon>Haloferacaceae</taxon>
        <taxon>Halalkaliarchaeum</taxon>
    </lineage>
</organism>
<proteinExistence type="inferred from homology"/>
<evidence type="ECO:0000259" key="2">
    <source>
        <dbReference type="Pfam" id="PF00582"/>
    </source>
</evidence>
<dbReference type="GeneID" id="37879454"/>
<dbReference type="PRINTS" id="PR01438">
    <property type="entry name" value="UNVRSLSTRESS"/>
</dbReference>
<accession>A0A343TNM2</accession>
<protein>
    <submittedName>
        <fullName evidence="3">Universal stress protein UspA</fullName>
    </submittedName>
</protein>
<dbReference type="InterPro" id="IPR006016">
    <property type="entry name" value="UspA"/>
</dbReference>
<keyword evidence="4" id="KW-1185">Reference proteome</keyword>
<dbReference type="Gene3D" id="3.40.50.620">
    <property type="entry name" value="HUPs"/>
    <property type="match status" value="1"/>
</dbReference>
<evidence type="ECO:0000313" key="3">
    <source>
        <dbReference type="EMBL" id="AUX10694.1"/>
    </source>
</evidence>
<dbReference type="PANTHER" id="PTHR46268:SF24">
    <property type="entry name" value="UNIVERSAL STRESS PROTEIN"/>
    <property type="match status" value="1"/>
</dbReference>
<comment type="similarity">
    <text evidence="1">Belongs to the universal stress protein A family.</text>
</comment>
<dbReference type="SUPFAM" id="SSF52402">
    <property type="entry name" value="Adenine nucleotide alpha hydrolases-like"/>
    <property type="match status" value="1"/>
</dbReference>
<evidence type="ECO:0000313" key="4">
    <source>
        <dbReference type="Proteomes" id="UP000263012"/>
    </source>
</evidence>
<sequence>MDILVPVDDSDPAKAAMEFACTNHPNANVVALHVVSPPEMIGLHAQGAGDAVGTMVDRGEEAAEELLAEFRELAADHDVDIETEVIVGEVDKSILEFARDSGVDQIVIGSHGRTGWSRITLGSVAESVVRRSPVPVTVVHPPESA</sequence>
<feature type="domain" description="UspA" evidence="2">
    <location>
        <begin position="3"/>
        <end position="140"/>
    </location>
</feature>
<evidence type="ECO:0000256" key="1">
    <source>
        <dbReference type="ARBA" id="ARBA00008791"/>
    </source>
</evidence>
<dbReference type="Proteomes" id="UP000263012">
    <property type="component" value="Chromosome"/>
</dbReference>
<dbReference type="KEGG" id="hdf:AArcSl_3087"/>
<dbReference type="InterPro" id="IPR014729">
    <property type="entry name" value="Rossmann-like_a/b/a_fold"/>
</dbReference>
<reference evidence="4" key="1">
    <citation type="submission" date="2017-11" db="EMBL/GenBank/DDBJ databases">
        <title>Phenotypic and genomic properties of facultatively anaerobic sulfur-reducing natronoarchaea from hypersaline soda lakes.</title>
        <authorList>
            <person name="Sorokin D.Y."/>
            <person name="Kublanov I.V."/>
            <person name="Roman P."/>
            <person name="Sinninghe Damste J.S."/>
            <person name="Golyshin P.N."/>
            <person name="Rojo D."/>
            <person name="Ciordia S."/>
            <person name="Mena M.D.C."/>
            <person name="Ferrer M."/>
            <person name="Messina E."/>
            <person name="Smedile F."/>
            <person name="La Spada G."/>
            <person name="La Cono V."/>
            <person name="Yakimov M.M."/>
        </authorList>
    </citation>
    <scope>NUCLEOTIDE SEQUENCE [LARGE SCALE GENOMIC DNA]</scope>
    <source>
        <strain evidence="4">AArc-Sl</strain>
    </source>
</reference>
<dbReference type="AlphaFoldDB" id="A0A343TNM2"/>
<dbReference type="OrthoDB" id="105697at2157"/>
<name>A0A343TNM2_9EURY</name>
<gene>
    <name evidence="3" type="primary">uspA33</name>
    <name evidence="3" type="ORF">AArcSl_3087</name>
</gene>
<dbReference type="CDD" id="cd00293">
    <property type="entry name" value="USP-like"/>
    <property type="match status" value="1"/>
</dbReference>
<dbReference type="RefSeq" id="WP_119821240.1">
    <property type="nucleotide sequence ID" value="NZ_CP025066.1"/>
</dbReference>
<dbReference type="InterPro" id="IPR006015">
    <property type="entry name" value="Universal_stress_UspA"/>
</dbReference>
<dbReference type="EMBL" id="CP025066">
    <property type="protein sequence ID" value="AUX10694.1"/>
    <property type="molecule type" value="Genomic_DNA"/>
</dbReference>
<dbReference type="Pfam" id="PF00582">
    <property type="entry name" value="Usp"/>
    <property type="match status" value="1"/>
</dbReference>